<accession>A0A0N5AR19</accession>
<evidence type="ECO:0000313" key="2">
    <source>
        <dbReference type="Proteomes" id="UP000046393"/>
    </source>
</evidence>
<evidence type="ECO:0000256" key="1">
    <source>
        <dbReference type="ARBA" id="ARBA00009952"/>
    </source>
</evidence>
<dbReference type="WBParaSite" id="SMUV_0000715101-mRNA-1">
    <property type="protein sequence ID" value="SMUV_0000715101-mRNA-1"/>
    <property type="gene ID" value="SMUV_0000715101"/>
</dbReference>
<proteinExistence type="inferred from homology"/>
<name>A0A0N5AR19_9BILA</name>
<dbReference type="PANTHER" id="PTHR21096">
    <property type="entry name" value="PROTEIN FAM136A"/>
    <property type="match status" value="1"/>
</dbReference>
<dbReference type="Proteomes" id="UP000046393">
    <property type="component" value="Unplaced"/>
</dbReference>
<dbReference type="PANTHER" id="PTHR21096:SF0">
    <property type="entry name" value="PROTEIN FAM136A"/>
    <property type="match status" value="1"/>
</dbReference>
<keyword evidence="2" id="KW-1185">Reference proteome</keyword>
<reference evidence="3" key="1">
    <citation type="submission" date="2017-02" db="UniProtKB">
        <authorList>
            <consortium name="WormBaseParasite"/>
        </authorList>
    </citation>
    <scope>IDENTIFICATION</scope>
</reference>
<evidence type="ECO:0000313" key="3">
    <source>
        <dbReference type="WBParaSite" id="SMUV_0000715101-mRNA-1"/>
    </source>
</evidence>
<dbReference type="STRING" id="451379.A0A0N5AR19"/>
<dbReference type="GO" id="GO:0005737">
    <property type="term" value="C:cytoplasm"/>
    <property type="evidence" value="ECO:0007669"/>
    <property type="project" value="TreeGrafter"/>
</dbReference>
<dbReference type="Pfam" id="PF05811">
    <property type="entry name" value="DUF842"/>
    <property type="match status" value="1"/>
</dbReference>
<organism evidence="2 3">
    <name type="scientific">Syphacia muris</name>
    <dbReference type="NCBI Taxonomy" id="451379"/>
    <lineage>
        <taxon>Eukaryota</taxon>
        <taxon>Metazoa</taxon>
        <taxon>Ecdysozoa</taxon>
        <taxon>Nematoda</taxon>
        <taxon>Chromadorea</taxon>
        <taxon>Rhabditida</taxon>
        <taxon>Spirurina</taxon>
        <taxon>Oxyuridomorpha</taxon>
        <taxon>Oxyuroidea</taxon>
        <taxon>Oxyuridae</taxon>
        <taxon>Syphacia</taxon>
    </lineage>
</organism>
<protein>
    <submittedName>
        <fullName evidence="3">Protein FAM136A</fullName>
    </submittedName>
</protein>
<dbReference type="AlphaFoldDB" id="A0A0N5AR19"/>
<comment type="similarity">
    <text evidence="1">Belongs to the FAM136 family.</text>
</comment>
<dbReference type="InterPro" id="IPR008560">
    <property type="entry name" value="DUF842_euk"/>
</dbReference>
<sequence>MEGIQLRVKSAVDKMIDDIDVKYLRQLQRKMFLCSANCCENSALSRDELEGCIDRCNISLKGAQMTLENELGNLQGQLSRCAMTCYDKLTQKYGPEVKNYSNSQMEEFNNKLNECISRCADDHIKLLPGIKERFEKTLK</sequence>